<dbReference type="Proteomes" id="UP000070544">
    <property type="component" value="Unassembled WGS sequence"/>
</dbReference>
<dbReference type="AlphaFoldDB" id="A0A139ABP2"/>
<name>A0A139ABP2_GONPJ</name>
<keyword evidence="2" id="KW-1185">Reference proteome</keyword>
<proteinExistence type="predicted"/>
<evidence type="ECO:0000313" key="1">
    <source>
        <dbReference type="EMBL" id="KXS14138.1"/>
    </source>
</evidence>
<accession>A0A139ABP2</accession>
<protein>
    <submittedName>
        <fullName evidence="1">Uncharacterized protein</fullName>
    </submittedName>
</protein>
<dbReference type="EMBL" id="KQ965771">
    <property type="protein sequence ID" value="KXS14138.1"/>
    <property type="molecule type" value="Genomic_DNA"/>
</dbReference>
<organism evidence="1 2">
    <name type="scientific">Gonapodya prolifera (strain JEL478)</name>
    <name type="common">Monoblepharis prolifera</name>
    <dbReference type="NCBI Taxonomy" id="1344416"/>
    <lineage>
        <taxon>Eukaryota</taxon>
        <taxon>Fungi</taxon>
        <taxon>Fungi incertae sedis</taxon>
        <taxon>Chytridiomycota</taxon>
        <taxon>Chytridiomycota incertae sedis</taxon>
        <taxon>Monoblepharidomycetes</taxon>
        <taxon>Monoblepharidales</taxon>
        <taxon>Gonapodyaceae</taxon>
        <taxon>Gonapodya</taxon>
    </lineage>
</organism>
<gene>
    <name evidence="1" type="ORF">M427DRAFT_33342</name>
</gene>
<reference evidence="1 2" key="1">
    <citation type="journal article" date="2015" name="Genome Biol. Evol.">
        <title>Phylogenomic analyses indicate that early fungi evolved digesting cell walls of algal ancestors of land plants.</title>
        <authorList>
            <person name="Chang Y."/>
            <person name="Wang S."/>
            <person name="Sekimoto S."/>
            <person name="Aerts A.L."/>
            <person name="Choi C."/>
            <person name="Clum A."/>
            <person name="LaButti K.M."/>
            <person name="Lindquist E.A."/>
            <person name="Yee Ngan C."/>
            <person name="Ohm R.A."/>
            <person name="Salamov A.A."/>
            <person name="Grigoriev I.V."/>
            <person name="Spatafora J.W."/>
            <person name="Berbee M.L."/>
        </authorList>
    </citation>
    <scope>NUCLEOTIDE SEQUENCE [LARGE SCALE GENOMIC DNA]</scope>
    <source>
        <strain evidence="1 2">JEL478</strain>
    </source>
</reference>
<evidence type="ECO:0000313" key="2">
    <source>
        <dbReference type="Proteomes" id="UP000070544"/>
    </source>
</evidence>
<sequence length="302" mass="32923">MNGIKTFHIVARIEDFKPEHLSNGDIDMCIQDIMEVLPNLQHITIKIRDKDYNGGGSIELLGTFFDCVIRLAPHTCVIDVDDIELAELEDYFAHIGLDDVNMGISNRVLSVSTLGDWPETITIRDAAFGAIPGCPRDTIGVSFNVTGMSERRGSLGPPAQIYKAERFHNFHLVRDPDGTAIWRDLRIHLTLRASDVGIVGGVGELLSSETAVFQLLMVFVREKKLRELDLGNDVPLLDTLPADIVLDSISRFAAGSAFGAFAMKATAVSSPLPRVLSRFPNAVALEGPPSIFLISLGLGDAQ</sequence>